<evidence type="ECO:0000313" key="3">
    <source>
        <dbReference type="Proteomes" id="UP000245207"/>
    </source>
</evidence>
<reference evidence="2 3" key="1">
    <citation type="journal article" date="2018" name="Mol. Plant">
        <title>The genome of Artemisia annua provides insight into the evolution of Asteraceae family and artemisinin biosynthesis.</title>
        <authorList>
            <person name="Shen Q."/>
            <person name="Zhang L."/>
            <person name="Liao Z."/>
            <person name="Wang S."/>
            <person name="Yan T."/>
            <person name="Shi P."/>
            <person name="Liu M."/>
            <person name="Fu X."/>
            <person name="Pan Q."/>
            <person name="Wang Y."/>
            <person name="Lv Z."/>
            <person name="Lu X."/>
            <person name="Zhang F."/>
            <person name="Jiang W."/>
            <person name="Ma Y."/>
            <person name="Chen M."/>
            <person name="Hao X."/>
            <person name="Li L."/>
            <person name="Tang Y."/>
            <person name="Lv G."/>
            <person name="Zhou Y."/>
            <person name="Sun X."/>
            <person name="Brodelius P.E."/>
            <person name="Rose J.K.C."/>
            <person name="Tang K."/>
        </authorList>
    </citation>
    <scope>NUCLEOTIDE SEQUENCE [LARGE SCALE GENOMIC DNA]</scope>
    <source>
        <strain evidence="3">cv. Huhao1</strain>
        <tissue evidence="2">Leaf</tissue>
    </source>
</reference>
<dbReference type="PANTHER" id="PTHR13318">
    <property type="entry name" value="PARTNER OF PAIRED, ISOFORM B-RELATED"/>
    <property type="match status" value="1"/>
</dbReference>
<feature type="domain" description="F-box/LRR-repeat protein 15-like leucin rich repeat" evidence="1">
    <location>
        <begin position="106"/>
        <end position="221"/>
    </location>
</feature>
<keyword evidence="3" id="KW-1185">Reference proteome</keyword>
<dbReference type="STRING" id="35608.A0A2U1QMI3"/>
<evidence type="ECO:0000259" key="1">
    <source>
        <dbReference type="Pfam" id="PF25372"/>
    </source>
</evidence>
<dbReference type="SUPFAM" id="SSF52047">
    <property type="entry name" value="RNI-like"/>
    <property type="match status" value="1"/>
</dbReference>
<dbReference type="PANTHER" id="PTHR13318:SF105">
    <property type="entry name" value="F-BOX_LRR-REPEAT PROTEIN 3"/>
    <property type="match status" value="1"/>
</dbReference>
<dbReference type="InterPro" id="IPR032675">
    <property type="entry name" value="LRR_dom_sf"/>
</dbReference>
<proteinExistence type="predicted"/>
<dbReference type="EMBL" id="PKPP01000030">
    <property type="protein sequence ID" value="PWA99203.1"/>
    <property type="molecule type" value="Genomic_DNA"/>
</dbReference>
<comment type="caution">
    <text evidence="2">The sequence shown here is derived from an EMBL/GenBank/DDBJ whole genome shotgun (WGS) entry which is preliminary data.</text>
</comment>
<gene>
    <name evidence="2" type="ORF">CTI12_AA011160</name>
</gene>
<protein>
    <submittedName>
        <fullName evidence="2">RNI-like superfamily protein</fullName>
    </submittedName>
</protein>
<accession>A0A2U1QMI3</accession>
<feature type="domain" description="F-box/LRR-repeat protein 15-like leucin rich repeat" evidence="1">
    <location>
        <begin position="300"/>
        <end position="381"/>
    </location>
</feature>
<organism evidence="2 3">
    <name type="scientific">Artemisia annua</name>
    <name type="common">Sweet wormwood</name>
    <dbReference type="NCBI Taxonomy" id="35608"/>
    <lineage>
        <taxon>Eukaryota</taxon>
        <taxon>Viridiplantae</taxon>
        <taxon>Streptophyta</taxon>
        <taxon>Embryophyta</taxon>
        <taxon>Tracheophyta</taxon>
        <taxon>Spermatophyta</taxon>
        <taxon>Magnoliopsida</taxon>
        <taxon>eudicotyledons</taxon>
        <taxon>Gunneridae</taxon>
        <taxon>Pentapetalae</taxon>
        <taxon>asterids</taxon>
        <taxon>campanulids</taxon>
        <taxon>Asterales</taxon>
        <taxon>Asteraceae</taxon>
        <taxon>Asteroideae</taxon>
        <taxon>Anthemideae</taxon>
        <taxon>Artemisiinae</taxon>
        <taxon>Artemisia</taxon>
    </lineage>
</organism>
<evidence type="ECO:0000313" key="2">
    <source>
        <dbReference type="EMBL" id="PWA99203.1"/>
    </source>
</evidence>
<dbReference type="AlphaFoldDB" id="A0A2U1QMI3"/>
<dbReference type="Pfam" id="PF25372">
    <property type="entry name" value="DUF7885"/>
    <property type="match status" value="2"/>
</dbReference>
<dbReference type="Proteomes" id="UP000245207">
    <property type="component" value="Unassembled WGS sequence"/>
</dbReference>
<dbReference type="Gene3D" id="3.80.10.10">
    <property type="entry name" value="Ribonuclease Inhibitor"/>
    <property type="match status" value="2"/>
</dbReference>
<dbReference type="InterPro" id="IPR006553">
    <property type="entry name" value="Leu-rich_rpt_Cys-con_subtyp"/>
</dbReference>
<dbReference type="OrthoDB" id="550575at2759"/>
<dbReference type="GO" id="GO:0031146">
    <property type="term" value="P:SCF-dependent proteasomal ubiquitin-dependent protein catabolic process"/>
    <property type="evidence" value="ECO:0007669"/>
    <property type="project" value="TreeGrafter"/>
</dbReference>
<dbReference type="InterPro" id="IPR057207">
    <property type="entry name" value="FBXL15_LRR"/>
</dbReference>
<sequence>MEDHRIVRAAGLRTDTNEDEECDVGHKRISNSCSITHLPSDALYLIFDKLKSCRDKRSFGLTCRTFLAIQNSSCKCLKLGCSMRSNCSKHAMLDETIIAEKLFKRFTQFQSLSLGTCLKVSDSRLTALLKYCSNLRSLYLDNSYHFTNVGLTSIASCCPLLSIISLSRCSIRDSGLEILAKSCKSLKEVNISGCIRITDCGIWSLIENCNQLRALNISGCDEIVGRSFQVFSSTLTCLEAKYCAFNFIAVGRILSGGGLEYLNLSSLRHKLFNWGPGLESIGLGFAANLKILVMQMGDFVDDHVIMEISKGCPLLQEWNLSRCNKVRIAGWESIGLNCKNLERLHVNECENLCDIGLLALGNGCKHLSMICMKNCGQVTTTGIQHFQSQRVGVEIKYTEMSNHVPSWAFTRLGTSFEEELKDGFATIKFRGIPSRVLIT</sequence>
<dbReference type="GO" id="GO:0019005">
    <property type="term" value="C:SCF ubiquitin ligase complex"/>
    <property type="evidence" value="ECO:0007669"/>
    <property type="project" value="TreeGrafter"/>
</dbReference>
<name>A0A2U1QMI3_ARTAN</name>
<dbReference type="SMART" id="SM00367">
    <property type="entry name" value="LRR_CC"/>
    <property type="match status" value="8"/>
</dbReference>